<organism evidence="3 4">
    <name type="scientific">Ornithinimicrobium cerasi</name>
    <dbReference type="NCBI Taxonomy" id="2248773"/>
    <lineage>
        <taxon>Bacteria</taxon>
        <taxon>Bacillati</taxon>
        <taxon>Actinomycetota</taxon>
        <taxon>Actinomycetes</taxon>
        <taxon>Micrococcales</taxon>
        <taxon>Ornithinimicrobiaceae</taxon>
        <taxon>Ornithinimicrobium</taxon>
    </lineage>
</organism>
<evidence type="ECO:0000313" key="4">
    <source>
        <dbReference type="Proteomes" id="UP000219688"/>
    </source>
</evidence>
<dbReference type="Proteomes" id="UP000219688">
    <property type="component" value="Unassembled WGS sequence"/>
</dbReference>
<sequence length="180" mass="18166">MKTSRATVIGVSVLTAAVVGLGASAPSLADNLGLVTSTEDSPTTDDGSTDDGSTDDTTDERFGPRGHHGMGDGRHGGMGGMGGMGGGMGAPADGHGMIGTAAETLGLTEDELLTELRDGRTLGEVADAQGVDRQALVDALLADHEARLTEMLDETHPGPGQMRWQDDDGAEDGSTTTSGT</sequence>
<evidence type="ECO:0000256" key="1">
    <source>
        <dbReference type="SAM" id="MobiDB-lite"/>
    </source>
</evidence>
<feature type="compositionally biased region" description="Low complexity" evidence="1">
    <location>
        <begin position="36"/>
        <end position="46"/>
    </location>
</feature>
<name>A0A285VRY7_9MICO</name>
<evidence type="ECO:0000313" key="3">
    <source>
        <dbReference type="EMBL" id="SOC56854.1"/>
    </source>
</evidence>
<keyword evidence="4" id="KW-1185">Reference proteome</keyword>
<evidence type="ECO:0008006" key="5">
    <source>
        <dbReference type="Google" id="ProtNLM"/>
    </source>
</evidence>
<feature type="region of interest" description="Disordered" evidence="1">
    <location>
        <begin position="153"/>
        <end position="180"/>
    </location>
</feature>
<evidence type="ECO:0000256" key="2">
    <source>
        <dbReference type="SAM" id="SignalP"/>
    </source>
</evidence>
<feature type="compositionally biased region" description="Gly residues" evidence="1">
    <location>
        <begin position="76"/>
        <end position="89"/>
    </location>
</feature>
<dbReference type="RefSeq" id="WP_097188732.1">
    <property type="nucleotide sequence ID" value="NZ_OBQK01000009.1"/>
</dbReference>
<keyword evidence="2" id="KW-0732">Signal</keyword>
<feature type="compositionally biased region" description="Acidic residues" evidence="1">
    <location>
        <begin position="47"/>
        <end position="58"/>
    </location>
</feature>
<dbReference type="AlphaFoldDB" id="A0A285VRY7"/>
<protein>
    <recommendedName>
        <fullName evidence="5">Helix-turn-helix domain-containing protein</fullName>
    </recommendedName>
</protein>
<feature type="signal peptide" evidence="2">
    <location>
        <begin position="1"/>
        <end position="29"/>
    </location>
</feature>
<feature type="region of interest" description="Disordered" evidence="1">
    <location>
        <begin position="33"/>
        <end position="91"/>
    </location>
</feature>
<accession>A0A285VRY7</accession>
<proteinExistence type="predicted"/>
<feature type="chain" id="PRO_5039026264" description="Helix-turn-helix domain-containing protein" evidence="2">
    <location>
        <begin position="30"/>
        <end position="180"/>
    </location>
</feature>
<gene>
    <name evidence="3" type="ORF">SAMN05421879_10963</name>
</gene>
<dbReference type="EMBL" id="OBQK01000009">
    <property type="protein sequence ID" value="SOC56854.1"/>
    <property type="molecule type" value="Genomic_DNA"/>
</dbReference>
<reference evidence="4" key="1">
    <citation type="submission" date="2017-08" db="EMBL/GenBank/DDBJ databases">
        <authorList>
            <person name="Varghese N."/>
            <person name="Submissions S."/>
        </authorList>
    </citation>
    <scope>NUCLEOTIDE SEQUENCE [LARGE SCALE GENOMIC DNA]</scope>
    <source>
        <strain evidence="4">USBA17B2</strain>
    </source>
</reference>
<feature type="compositionally biased region" description="Basic and acidic residues" evidence="1">
    <location>
        <begin position="59"/>
        <end position="75"/>
    </location>
</feature>